<evidence type="ECO:0000313" key="1">
    <source>
        <dbReference type="EMBL" id="JAP07862.1"/>
    </source>
</evidence>
<feature type="non-terminal residue" evidence="1">
    <location>
        <position position="1"/>
    </location>
</feature>
<dbReference type="AlphaFoldDB" id="A0A0V0GKS2"/>
<sequence>RFYKVADRELTFEQKALSNSIQKDLSFILVLFLLSRIVRRSSRNLVVVLESYFSVHCSPFAARKE</sequence>
<accession>A0A0V0GKS2</accession>
<dbReference type="EMBL" id="GEDG01037912">
    <property type="protein sequence ID" value="JAP07862.1"/>
    <property type="molecule type" value="Transcribed_RNA"/>
</dbReference>
<protein>
    <submittedName>
        <fullName evidence="1">Putative ovule protein</fullName>
    </submittedName>
</protein>
<proteinExistence type="predicted"/>
<organism evidence="1">
    <name type="scientific">Solanum chacoense</name>
    <name type="common">Chaco potato</name>
    <dbReference type="NCBI Taxonomy" id="4108"/>
    <lineage>
        <taxon>Eukaryota</taxon>
        <taxon>Viridiplantae</taxon>
        <taxon>Streptophyta</taxon>
        <taxon>Embryophyta</taxon>
        <taxon>Tracheophyta</taxon>
        <taxon>Spermatophyta</taxon>
        <taxon>Magnoliopsida</taxon>
        <taxon>eudicotyledons</taxon>
        <taxon>Gunneridae</taxon>
        <taxon>Pentapetalae</taxon>
        <taxon>asterids</taxon>
        <taxon>lamiids</taxon>
        <taxon>Solanales</taxon>
        <taxon>Solanaceae</taxon>
        <taxon>Solanoideae</taxon>
        <taxon>Solaneae</taxon>
        <taxon>Solanum</taxon>
    </lineage>
</organism>
<reference evidence="1" key="1">
    <citation type="submission" date="2015-12" db="EMBL/GenBank/DDBJ databases">
        <title>Gene expression during late stages of embryo sac development: a critical building block for successful pollen-pistil interactions.</title>
        <authorList>
            <person name="Liu Y."/>
            <person name="Joly V."/>
            <person name="Sabar M."/>
            <person name="Matton D.P."/>
        </authorList>
    </citation>
    <scope>NUCLEOTIDE SEQUENCE</scope>
</reference>
<name>A0A0V0GKS2_SOLCH</name>